<dbReference type="Gene3D" id="3.40.50.880">
    <property type="match status" value="1"/>
</dbReference>
<name>A0A0L0SQ95_ALLM3</name>
<evidence type="ECO:0000256" key="2">
    <source>
        <dbReference type="ARBA" id="ARBA00048816"/>
    </source>
</evidence>
<accession>A0A0L0SQ95</accession>
<proteinExistence type="predicted"/>
<dbReference type="Pfam" id="PF00988">
    <property type="entry name" value="CPSase_sm_chain"/>
    <property type="match status" value="1"/>
</dbReference>
<dbReference type="NCBIfam" id="NF009475">
    <property type="entry name" value="PRK12838.1"/>
    <property type="match status" value="1"/>
</dbReference>
<dbReference type="OrthoDB" id="434at2759"/>
<dbReference type="InterPro" id="IPR006274">
    <property type="entry name" value="CarbamoylP_synth_ssu"/>
</dbReference>
<dbReference type="EC" id="6.3.5.5" evidence="1"/>
<gene>
    <name evidence="4" type="ORF">AMAG_09525</name>
</gene>
<dbReference type="InterPro" id="IPR017926">
    <property type="entry name" value="GATASE"/>
</dbReference>
<reference evidence="4 5" key="1">
    <citation type="submission" date="2009-11" db="EMBL/GenBank/DDBJ databases">
        <title>Annotation of Allomyces macrogynus ATCC 38327.</title>
        <authorList>
            <consortium name="The Broad Institute Genome Sequencing Platform"/>
            <person name="Russ C."/>
            <person name="Cuomo C."/>
            <person name="Burger G."/>
            <person name="Gray M.W."/>
            <person name="Holland P.W.H."/>
            <person name="King N."/>
            <person name="Lang F.B.F."/>
            <person name="Roger A.J."/>
            <person name="Ruiz-Trillo I."/>
            <person name="Young S.K."/>
            <person name="Zeng Q."/>
            <person name="Gargeya S."/>
            <person name="Fitzgerald M."/>
            <person name="Haas B."/>
            <person name="Abouelleil A."/>
            <person name="Alvarado L."/>
            <person name="Arachchi H.M."/>
            <person name="Berlin A."/>
            <person name="Chapman S.B."/>
            <person name="Gearin G."/>
            <person name="Goldberg J."/>
            <person name="Griggs A."/>
            <person name="Gujja S."/>
            <person name="Hansen M."/>
            <person name="Heiman D."/>
            <person name="Howarth C."/>
            <person name="Larimer J."/>
            <person name="Lui A."/>
            <person name="MacDonald P.J.P."/>
            <person name="McCowen C."/>
            <person name="Montmayeur A."/>
            <person name="Murphy C."/>
            <person name="Neiman D."/>
            <person name="Pearson M."/>
            <person name="Priest M."/>
            <person name="Roberts A."/>
            <person name="Saif S."/>
            <person name="Shea T."/>
            <person name="Sisk P."/>
            <person name="Stolte C."/>
            <person name="Sykes S."/>
            <person name="Wortman J."/>
            <person name="Nusbaum C."/>
            <person name="Birren B."/>
        </authorList>
    </citation>
    <scope>NUCLEOTIDE SEQUENCE [LARGE SCALE GENOMIC DNA]</scope>
    <source>
        <strain evidence="4 5">ATCC 38327</strain>
    </source>
</reference>
<dbReference type="eggNOG" id="KOG0370">
    <property type="taxonomic scope" value="Eukaryota"/>
</dbReference>
<dbReference type="Gene3D" id="3.50.30.20">
    <property type="entry name" value="Carbamoyl-phosphate synthase small subunit, N-terminal domain"/>
    <property type="match status" value="1"/>
</dbReference>
<protein>
    <recommendedName>
        <fullName evidence="1">carbamoyl-phosphate synthase (glutamine-hydrolyzing)</fullName>
        <ecNumber evidence="1">6.3.5.5</ecNumber>
    </recommendedName>
</protein>
<dbReference type="InterPro" id="IPR036480">
    <property type="entry name" value="CarbP_synth_ssu_N_sf"/>
</dbReference>
<dbReference type="GO" id="GO:0004088">
    <property type="term" value="F:carbamoyl-phosphate synthase (glutamine-hydrolyzing) activity"/>
    <property type="evidence" value="ECO:0007669"/>
    <property type="project" value="UniProtKB-EC"/>
</dbReference>
<dbReference type="VEuPathDB" id="FungiDB:AMAG_09525"/>
<dbReference type="AlphaFoldDB" id="A0A0L0SQ95"/>
<feature type="domain" description="Carbamoyl-phosphate synthase small subunit N-terminal" evidence="3">
    <location>
        <begin position="88"/>
        <end position="227"/>
    </location>
</feature>
<organism evidence="4 5">
    <name type="scientific">Allomyces macrogynus (strain ATCC 38327)</name>
    <name type="common">Allomyces javanicus var. macrogynus</name>
    <dbReference type="NCBI Taxonomy" id="578462"/>
    <lineage>
        <taxon>Eukaryota</taxon>
        <taxon>Fungi</taxon>
        <taxon>Fungi incertae sedis</taxon>
        <taxon>Blastocladiomycota</taxon>
        <taxon>Blastocladiomycetes</taxon>
        <taxon>Blastocladiales</taxon>
        <taxon>Blastocladiaceae</taxon>
        <taxon>Allomyces</taxon>
    </lineage>
</organism>
<dbReference type="GO" id="GO:0006207">
    <property type="term" value="P:'de novo' pyrimidine nucleobase biosynthetic process"/>
    <property type="evidence" value="ECO:0007669"/>
    <property type="project" value="InterPro"/>
</dbReference>
<dbReference type="InterPro" id="IPR029062">
    <property type="entry name" value="Class_I_gatase-like"/>
</dbReference>
<reference evidence="5" key="2">
    <citation type="submission" date="2009-11" db="EMBL/GenBank/DDBJ databases">
        <title>The Genome Sequence of Allomyces macrogynus strain ATCC 38327.</title>
        <authorList>
            <consortium name="The Broad Institute Genome Sequencing Platform"/>
            <person name="Russ C."/>
            <person name="Cuomo C."/>
            <person name="Shea T."/>
            <person name="Young S.K."/>
            <person name="Zeng Q."/>
            <person name="Koehrsen M."/>
            <person name="Haas B."/>
            <person name="Borodovsky M."/>
            <person name="Guigo R."/>
            <person name="Alvarado L."/>
            <person name="Berlin A."/>
            <person name="Borenstein D."/>
            <person name="Chen Z."/>
            <person name="Engels R."/>
            <person name="Freedman E."/>
            <person name="Gellesch M."/>
            <person name="Goldberg J."/>
            <person name="Griggs A."/>
            <person name="Gujja S."/>
            <person name="Heiman D."/>
            <person name="Hepburn T."/>
            <person name="Howarth C."/>
            <person name="Jen D."/>
            <person name="Larson L."/>
            <person name="Lewis B."/>
            <person name="Mehta T."/>
            <person name="Park D."/>
            <person name="Pearson M."/>
            <person name="Roberts A."/>
            <person name="Saif S."/>
            <person name="Shenoy N."/>
            <person name="Sisk P."/>
            <person name="Stolte C."/>
            <person name="Sykes S."/>
            <person name="Walk T."/>
            <person name="White J."/>
            <person name="Yandava C."/>
            <person name="Burger G."/>
            <person name="Gray M.W."/>
            <person name="Holland P.W.H."/>
            <person name="King N."/>
            <person name="Lang F.B.F."/>
            <person name="Roger A.J."/>
            <person name="Ruiz-Trillo I."/>
            <person name="Lander E."/>
            <person name="Nusbaum C."/>
        </authorList>
    </citation>
    <scope>NUCLEOTIDE SEQUENCE [LARGE SCALE GENOMIC DNA]</scope>
    <source>
        <strain evidence="5">ATCC 38327</strain>
    </source>
</reference>
<dbReference type="SUPFAM" id="SSF52021">
    <property type="entry name" value="Carbamoyl phosphate synthetase, small subunit N-terminal domain"/>
    <property type="match status" value="1"/>
</dbReference>
<dbReference type="SUPFAM" id="SSF52317">
    <property type="entry name" value="Class I glutamine amidotransferase-like"/>
    <property type="match status" value="1"/>
</dbReference>
<evidence type="ECO:0000313" key="4">
    <source>
        <dbReference type="EMBL" id="KNE64510.1"/>
    </source>
</evidence>
<dbReference type="PROSITE" id="PS51273">
    <property type="entry name" value="GATASE_TYPE_1"/>
    <property type="match status" value="1"/>
</dbReference>
<dbReference type="Proteomes" id="UP000054350">
    <property type="component" value="Unassembled WGS sequence"/>
</dbReference>
<dbReference type="GO" id="GO:0006541">
    <property type="term" value="P:glutamine metabolic process"/>
    <property type="evidence" value="ECO:0007669"/>
    <property type="project" value="InterPro"/>
</dbReference>
<sequence>MFASALKSKANSLLTSAATKALTVPRLVRPLATVVPNTTTTTRLSAPAPPAPAQLPKIGTLSTNTPLAAAFAPAPPVIRARPIPEAAVPAALHLQSGAVFHGECYGAPRALGGEVVFTTGMVGYPESLTDPSYAGQILVLTQPLAGNYGVPEPEYDMHGLPTRFESDRIHARAVVVQAYTWQHSHREAAMSLGAWCKAQGVPLISGVDTRALVQHLRDGGAKLGHVAVNGQAPLAYEDPNATNLVAEVSVRAPVVYNRGAAKKVAVMDFGLKYNILRHLLMQGLEVTVLPYDFPVHTVVDQYDGVFLSNGPGDPMQLGAAVSSLRQVLKSQAARPDHTKTPIFGICMGNHVLGLAAGLQTYKLQFGNRGHNQPCLDLTSKVPKCVITSQNHGAVHNARKQMSVSQSQQQVAESVPEAVVDPFVAYMAARNAGAVSSARAMQ</sequence>
<keyword evidence="5" id="KW-1185">Reference proteome</keyword>
<dbReference type="STRING" id="578462.A0A0L0SQ95"/>
<dbReference type="NCBIfam" id="TIGR01368">
    <property type="entry name" value="CPSaseIIsmall"/>
    <property type="match status" value="1"/>
</dbReference>
<dbReference type="Pfam" id="PF00117">
    <property type="entry name" value="GATase"/>
    <property type="match status" value="1"/>
</dbReference>
<evidence type="ECO:0000256" key="1">
    <source>
        <dbReference type="ARBA" id="ARBA00012738"/>
    </source>
</evidence>
<dbReference type="PRINTS" id="PR00099">
    <property type="entry name" value="CPSGATASE"/>
</dbReference>
<dbReference type="EMBL" id="GG745344">
    <property type="protein sequence ID" value="KNE64510.1"/>
    <property type="molecule type" value="Genomic_DNA"/>
</dbReference>
<evidence type="ECO:0000313" key="5">
    <source>
        <dbReference type="Proteomes" id="UP000054350"/>
    </source>
</evidence>
<comment type="catalytic activity">
    <reaction evidence="2">
        <text>hydrogencarbonate + L-glutamine + 2 ATP + H2O = carbamoyl phosphate + L-glutamate + 2 ADP + phosphate + 2 H(+)</text>
        <dbReference type="Rhea" id="RHEA:18633"/>
        <dbReference type="ChEBI" id="CHEBI:15377"/>
        <dbReference type="ChEBI" id="CHEBI:15378"/>
        <dbReference type="ChEBI" id="CHEBI:17544"/>
        <dbReference type="ChEBI" id="CHEBI:29985"/>
        <dbReference type="ChEBI" id="CHEBI:30616"/>
        <dbReference type="ChEBI" id="CHEBI:43474"/>
        <dbReference type="ChEBI" id="CHEBI:58228"/>
        <dbReference type="ChEBI" id="CHEBI:58359"/>
        <dbReference type="ChEBI" id="CHEBI:456216"/>
        <dbReference type="EC" id="6.3.5.5"/>
    </reaction>
</comment>
<evidence type="ECO:0000259" key="3">
    <source>
        <dbReference type="SMART" id="SM01097"/>
    </source>
</evidence>
<dbReference type="SMART" id="SM01097">
    <property type="entry name" value="CPSase_sm_chain"/>
    <property type="match status" value="1"/>
</dbReference>
<dbReference type="OMA" id="NDARNFF"/>
<dbReference type="InterPro" id="IPR002474">
    <property type="entry name" value="CarbamoylP_synth_ssu_N"/>
</dbReference>